<evidence type="ECO:0000256" key="3">
    <source>
        <dbReference type="ARBA" id="ARBA00023054"/>
    </source>
</evidence>
<sequence>FHETEQELCQLFTQPLVKTFGPLGSGSEDKLSMFMDLVDGVFLHKIMTHIDPSPTNQRVNKNVNNDVNLRIQNLNIVIRHIKNYYQDSLQQLILMTLPNVLTIAKDPLSGTVVLILLFTNSQQCERKEEIIEKIKLLDIEKQEAIVSHIQEVTHNQENVLDMQWLELPDMPPEELDPLSRNMALHLRKLIDERDECAEVIVELTQEKDYLQSQQPSNHMGYPCPERTVLGLDGPVSLLSKEDRQHLAVELADTKAKLRRSRQELEEKTEHLMDTKHEVERLDLEMQKLKQENMQLLAEARSVRAYRDEVDALREKAAKVDRLDTELSRCKERLHDVHFYKTRVEELREDNVTLIDTKAMLEEQLGAARGRCDKLHELEKENLQLRSKLHDMEMDRDTDKKRLEELIEENMLLEISQKQSMNESTHLGWELEQLAKNNDNSDTRKSFVFELNESASSRLLKLEKENQGLQTTIQELREASLSREEGQLHTLELESENQGLCKKLERLQTLLDQEKQTTQDMEGLGEDLLKDKQKLDKALETLQADKDRQISELEQEKEHLSQAVSSLRQRAQADSEARVREVETENRVLHQTITDTRSKLARLETQGKQSTKELETLRERGERCEELERETAHLERSKEQLQREVREVLLVLTLDNRRLKKQADTAQNISLRLTTLEKDHSLLDQENLELRRTVESLRPATVRLAQLQQENGELEREREELARSVEELRSQGKRAERLEMSVSSMGQENQSLQQSLDNSSTKIQGLERELRQAEAETGGLRRELEEVCLVGKRLEAVEKEKRGLEQELGQSEKERKQLEKEARRLWQQLEVKEGVLEEGALRLASLEKEGITKEKELERLKEVTGKVKELERENKELQKQATIDKRTLVTLREDLVNEKLKVQQQWNELETLSHELEKIGLNREKLLQEEHSCEDNKFKILESKIESTLKKTLEIREEKIQGLESRLEESSSLNQQLRTELSTVKKTLEALRQRQEEEEAHSQTQSSTLQAVGQGQGWPGQKEKWETETREATAELLKLKDRLIDIEKNQNSYYSNGQNILANASIRCLSLQNATLQTEKHLLKEQLRQLDTQNSQLNVENSTLNSQSASLMAQNAVLQGQVGALESESEAWQRQREEARVGRESVLQDHERLLSVHERQAAEYEQLIAQHATLKGNQRALEQEHRTLENKYIVLLKQKDAMEALESTLQKERESLGEEIHKNALILGENQSLRGEVDRLTQTHTQLRVEYDGLQVQTKELKTSLNGAQLEVNRWQARYDSMKEQHQGLDISMTKLDNHCELLTRLKGNLEEENHHLLSQIQMLSQQNQTLLERTMESKELYHEEQKQYIDKLNSLRRQKEKLEEKIMDQYKFYDPTPKKKNHWAGAKALAKLIKPKNRQDGSRERVRSAPDIPLPEPPTLEFPDIPPPLPPPPLPPRQSRLSLDSVGNHSQEENHHGQGHSPTLTHSSRGKTDTGWTAAGPLGSLSLSVSLSLFHSFLLSFSFPPPSFSAGYRPGSAELSRNTSSSNSPVNCKDSLEHLQGRSASLSSDDVVGVSHDVSHSLSLPRSSTVPYDTHTHTPTKRSAPRPGRHRTSSPGSDMVTLEEFLEESNTLSPPTHDAVTTIREDLMEDYFSRTGERERSTSGRPPPLRDGAKTPTSYVTPTVKRDTDLQRAGEVPGRNSKPGQSVRPIVRLPEGSTSTPQSQTLPNRASHGLGAGGLPSPLGPPAPRGGGLGSSSLSRTFSLASADLLRSNGPDSYRTDREAGGSPSQSGGGGSVDGVVRRPGAGAMARERPQSARLAGPSDIDPRRLPLAPPKEEPLSLSLPQHHSSSLSLQPERYGGRTTPGSIPRNNGPSTGQQQGRPNPQQNQKNHRGEVAMVTPVRAVPALRLEEEEVQRREARLQADSPLLKKPEVGGGGGLSCGTEEPPTSTPASPDPNNDPQTVWYEYGCV</sequence>
<feature type="compositionally biased region" description="Basic and acidic residues" evidence="5">
    <location>
        <begin position="1397"/>
        <end position="1408"/>
    </location>
</feature>
<dbReference type="GO" id="GO:0051959">
    <property type="term" value="F:dynein light intermediate chain binding"/>
    <property type="evidence" value="ECO:0007669"/>
    <property type="project" value="TreeGrafter"/>
</dbReference>
<feature type="region of interest" description="Disordered" evidence="5">
    <location>
        <begin position="1633"/>
        <end position="1951"/>
    </location>
</feature>
<dbReference type="Proteomes" id="UP000472277">
    <property type="component" value="Chromosome 33"/>
</dbReference>
<proteinExistence type="predicted"/>
<feature type="compositionally biased region" description="Polar residues" evidence="5">
    <location>
        <begin position="1844"/>
        <end position="1856"/>
    </location>
</feature>
<comment type="subcellular location">
    <subcellularLocation>
        <location evidence="1">Cytoplasm</location>
    </subcellularLocation>
</comment>
<feature type="compositionally biased region" description="Polar residues" evidence="5">
    <location>
        <begin position="1696"/>
        <end position="1708"/>
    </location>
</feature>
<dbReference type="GO" id="GO:0030705">
    <property type="term" value="P:cytoskeleton-dependent intracellular transport"/>
    <property type="evidence" value="ECO:0007669"/>
    <property type="project" value="InterPro"/>
</dbReference>
<dbReference type="GO" id="GO:0008017">
    <property type="term" value="F:microtubule binding"/>
    <property type="evidence" value="ECO:0007669"/>
    <property type="project" value="TreeGrafter"/>
</dbReference>
<feature type="domain" description="HOOK N-terminal" evidence="6">
    <location>
        <begin position="35"/>
        <end position="151"/>
    </location>
</feature>
<dbReference type="InterPro" id="IPR036872">
    <property type="entry name" value="CH_dom_sf"/>
</dbReference>
<feature type="compositionally biased region" description="Polar residues" evidence="5">
    <location>
        <begin position="1439"/>
        <end position="1449"/>
    </location>
</feature>
<keyword evidence="2" id="KW-0963">Cytoplasm</keyword>
<reference evidence="7" key="1">
    <citation type="submission" date="2025-08" db="UniProtKB">
        <authorList>
            <consortium name="Ensembl"/>
        </authorList>
    </citation>
    <scope>IDENTIFICATION</scope>
</reference>
<evidence type="ECO:0000313" key="8">
    <source>
        <dbReference type="Proteomes" id="UP000472277"/>
    </source>
</evidence>
<protein>
    <submittedName>
        <fullName evidence="7">Coiled-coil domain containing 88C</fullName>
    </submittedName>
</protein>
<feature type="compositionally biased region" description="Basic and acidic residues" evidence="5">
    <location>
        <begin position="1895"/>
        <end position="1913"/>
    </location>
</feature>
<feature type="coiled-coil region" evidence="4">
    <location>
        <begin position="599"/>
        <end position="646"/>
    </location>
</feature>
<feature type="compositionally biased region" description="Basic and acidic residues" evidence="5">
    <location>
        <begin position="1633"/>
        <end position="1642"/>
    </location>
</feature>
<dbReference type="InterPro" id="IPR043936">
    <property type="entry name" value="HOOK_N"/>
</dbReference>
<feature type="region of interest" description="Disordered" evidence="5">
    <location>
        <begin position="1557"/>
        <end position="1597"/>
    </location>
</feature>
<gene>
    <name evidence="7" type="primary">CCDC88C</name>
    <name evidence="7" type="synonym">LOC115172417</name>
</gene>
<evidence type="ECO:0000313" key="7">
    <source>
        <dbReference type="Ensembl" id="ENSSTUP00000070696.1"/>
    </source>
</evidence>
<keyword evidence="8" id="KW-1185">Reference proteome</keyword>
<evidence type="ECO:0000259" key="6">
    <source>
        <dbReference type="Pfam" id="PF19047"/>
    </source>
</evidence>
<feature type="compositionally biased region" description="Basic residues" evidence="5">
    <location>
        <begin position="1578"/>
        <end position="1592"/>
    </location>
</feature>
<feature type="coiled-coil region" evidence="4">
    <location>
        <begin position="1072"/>
        <end position="1106"/>
    </location>
</feature>
<dbReference type="SUPFAM" id="SSF116907">
    <property type="entry name" value="Hook domain"/>
    <property type="match status" value="1"/>
</dbReference>
<accession>A0A674BI48</accession>
<dbReference type="Gene3D" id="1.10.287.1490">
    <property type="match status" value="1"/>
</dbReference>
<dbReference type="GO" id="GO:0031122">
    <property type="term" value="P:cytoplasmic microtubule organization"/>
    <property type="evidence" value="ECO:0007669"/>
    <property type="project" value="TreeGrafter"/>
</dbReference>
<feature type="coiled-coil region" evidence="4">
    <location>
        <begin position="451"/>
        <end position="569"/>
    </location>
</feature>
<dbReference type="PANTHER" id="PTHR18947:SF31">
    <property type="entry name" value="PROTEIN DAPLE"/>
    <property type="match status" value="1"/>
</dbReference>
<feature type="region of interest" description="Disordered" evidence="5">
    <location>
        <begin position="991"/>
        <end position="1025"/>
    </location>
</feature>
<feature type="compositionally biased region" description="Pro residues" evidence="5">
    <location>
        <begin position="1412"/>
        <end position="1436"/>
    </location>
</feature>
<feature type="compositionally biased region" description="Low complexity" evidence="5">
    <location>
        <begin position="1820"/>
        <end position="1836"/>
    </location>
</feature>
<feature type="region of interest" description="Disordered" evidence="5">
    <location>
        <begin position="1514"/>
        <end position="1533"/>
    </location>
</feature>
<organism evidence="7 8">
    <name type="scientific">Salmo trutta</name>
    <name type="common">Brown trout</name>
    <dbReference type="NCBI Taxonomy" id="8032"/>
    <lineage>
        <taxon>Eukaryota</taxon>
        <taxon>Metazoa</taxon>
        <taxon>Chordata</taxon>
        <taxon>Craniata</taxon>
        <taxon>Vertebrata</taxon>
        <taxon>Euteleostomi</taxon>
        <taxon>Actinopterygii</taxon>
        <taxon>Neopterygii</taxon>
        <taxon>Teleostei</taxon>
        <taxon>Protacanthopterygii</taxon>
        <taxon>Salmoniformes</taxon>
        <taxon>Salmonidae</taxon>
        <taxon>Salmoninae</taxon>
        <taxon>Salmo</taxon>
    </lineage>
</organism>
<feature type="coiled-coil region" evidence="4">
    <location>
        <begin position="1146"/>
        <end position="1372"/>
    </location>
</feature>
<feature type="region of interest" description="Disordered" evidence="5">
    <location>
        <begin position="1391"/>
        <end position="1475"/>
    </location>
</feature>
<dbReference type="GeneTree" id="ENSGT00940000154785"/>
<feature type="compositionally biased region" description="Low complexity" evidence="5">
    <location>
        <begin position="746"/>
        <end position="759"/>
    </location>
</feature>
<dbReference type="Ensembl" id="ENSSTUT00000075061.1">
    <property type="protein sequence ID" value="ENSSTUP00000070696.1"/>
    <property type="gene ID" value="ENSSTUG00000030327.1"/>
</dbReference>
<feature type="compositionally biased region" description="Low complexity" evidence="5">
    <location>
        <begin position="1857"/>
        <end position="1869"/>
    </location>
</feature>
<feature type="compositionally biased region" description="Polar residues" evidence="5">
    <location>
        <begin position="1519"/>
        <end position="1530"/>
    </location>
</feature>
<feature type="compositionally biased region" description="Basic and acidic residues" evidence="5">
    <location>
        <begin position="1805"/>
        <end position="1819"/>
    </location>
</feature>
<evidence type="ECO:0000256" key="4">
    <source>
        <dbReference type="SAM" id="Coils"/>
    </source>
</evidence>
<dbReference type="PANTHER" id="PTHR18947">
    <property type="entry name" value="HOOK PROTEINS"/>
    <property type="match status" value="1"/>
</dbReference>
<reference evidence="7" key="2">
    <citation type="submission" date="2025-09" db="UniProtKB">
        <authorList>
            <consortium name="Ensembl"/>
        </authorList>
    </citation>
    <scope>IDENTIFICATION</scope>
</reference>
<evidence type="ECO:0000256" key="2">
    <source>
        <dbReference type="ARBA" id="ARBA00022490"/>
    </source>
</evidence>
<feature type="region of interest" description="Disordered" evidence="5">
    <location>
        <begin position="724"/>
        <end position="759"/>
    </location>
</feature>
<dbReference type="Pfam" id="PF19047">
    <property type="entry name" value="HOOK_N"/>
    <property type="match status" value="1"/>
</dbReference>
<feature type="coiled-coil region" evidence="4">
    <location>
        <begin position="243"/>
        <end position="408"/>
    </location>
</feature>
<name>A0A674BI48_SALTR</name>
<feature type="compositionally biased region" description="Polar residues" evidence="5">
    <location>
        <begin position="1001"/>
        <end position="1012"/>
    </location>
</feature>
<evidence type="ECO:0000256" key="5">
    <source>
        <dbReference type="SAM" id="MobiDB-lite"/>
    </source>
</evidence>
<keyword evidence="3 4" id="KW-0175">Coiled coil</keyword>
<feature type="compositionally biased region" description="Low complexity" evidence="5">
    <location>
        <begin position="1924"/>
        <end position="1937"/>
    </location>
</feature>
<dbReference type="Gene3D" id="1.10.418.10">
    <property type="entry name" value="Calponin-like domain"/>
    <property type="match status" value="1"/>
</dbReference>
<dbReference type="GO" id="GO:0005813">
    <property type="term" value="C:centrosome"/>
    <property type="evidence" value="ECO:0007669"/>
    <property type="project" value="TreeGrafter"/>
</dbReference>
<feature type="compositionally biased region" description="Basic and acidic residues" evidence="5">
    <location>
        <begin position="724"/>
        <end position="738"/>
    </location>
</feature>
<evidence type="ECO:0000256" key="1">
    <source>
        <dbReference type="ARBA" id="ARBA00004496"/>
    </source>
</evidence>
<dbReference type="GO" id="GO:0005737">
    <property type="term" value="C:cytoplasm"/>
    <property type="evidence" value="ECO:0007669"/>
    <property type="project" value="UniProtKB-SubCell"/>
</dbReference>